<protein>
    <submittedName>
        <fullName evidence="1">Uncharacterized protein</fullName>
    </submittedName>
</protein>
<accession>A0A7Y0ZPW9</accession>
<sequence length="478" mass="52925">MSAIHEQAMNYVYQQVLQRLVGHFTRAERTALQLLIQRIVVAAGGMEQVGDYKVLVAHGGGEVSSYTLALLRAAQLTIAGRAPRTFNLRVATLRHAGMTQATLDSLQHGYSTLFFHDDPRVELLMVENQVVQPFNHQRPASGAGREVSQRNMLMVGHLTSGDIRATLCNDTYLSLGDFYQRVTTWNGGVHALVSGDSPRKQSQYLAWLKKAAQAAGVSTAPGKPASLTGLFARMEEWSNGCYQDLYGEQYVAHESPGRGGHRHLAYIGIADLLNNVDVASTPLLSDFLGYVPDPFGFHFSHPAYPNPLLMAHLRGVQAQCLRELSYEDGVAGFLRQAMDYLCRRQIPEHLIAEACGGEGRVQSTAYAQEFFGLEEAQLTCLLFSPFTHHGERLEGYLRQCHPGMLVALPELHKVLQGKPAADMLQQWAIDTSGLPLPLLQHLYRKRPLAVEQGADARKRRAARLQTNAEARAFQLFGR</sequence>
<evidence type="ECO:0000313" key="2">
    <source>
        <dbReference type="Proteomes" id="UP000552560"/>
    </source>
</evidence>
<organism evidence="1 2">
    <name type="scientific">Pseudomonas veronii</name>
    <dbReference type="NCBI Taxonomy" id="76761"/>
    <lineage>
        <taxon>Bacteria</taxon>
        <taxon>Pseudomonadati</taxon>
        <taxon>Pseudomonadota</taxon>
        <taxon>Gammaproteobacteria</taxon>
        <taxon>Pseudomonadales</taxon>
        <taxon>Pseudomonadaceae</taxon>
        <taxon>Pseudomonas</taxon>
    </lineage>
</organism>
<dbReference type="Proteomes" id="UP000552560">
    <property type="component" value="Unassembled WGS sequence"/>
</dbReference>
<comment type="caution">
    <text evidence="1">The sequence shown here is derived from an EMBL/GenBank/DDBJ whole genome shotgun (WGS) entry which is preliminary data.</text>
</comment>
<proteinExistence type="predicted"/>
<dbReference type="RefSeq" id="WP_057004050.1">
    <property type="nucleotide sequence ID" value="NZ_CP149793.1"/>
</dbReference>
<reference evidence="1 2" key="1">
    <citation type="journal article" date="2020" name="Front. Microbiol.">
        <title>Genetic Organization of the aprX-lipA2 Operon Affects the Proteolytic Potential of Pseudomonas Species in Milk.</title>
        <authorList>
            <person name="Maier C."/>
            <person name="Huptas C."/>
            <person name="von Neubeck M."/>
            <person name="Scherer S."/>
            <person name="Wenning M."/>
            <person name="Lucking G."/>
        </authorList>
    </citation>
    <scope>NUCLEOTIDE SEQUENCE [LARGE SCALE GENOMIC DNA]</scope>
    <source>
        <strain evidence="1 2">WS 4671</strain>
    </source>
</reference>
<gene>
    <name evidence="1" type="ORF">HBO43_04355</name>
</gene>
<dbReference type="EMBL" id="JAAQWE010000003">
    <property type="protein sequence ID" value="NMX95822.1"/>
    <property type="molecule type" value="Genomic_DNA"/>
</dbReference>
<name>A0A7Y0ZPW9_PSEVE</name>
<dbReference type="OrthoDB" id="7028673at2"/>
<dbReference type="AlphaFoldDB" id="A0A7Y0ZPW9"/>
<evidence type="ECO:0000313" key="1">
    <source>
        <dbReference type="EMBL" id="NMX95822.1"/>
    </source>
</evidence>